<reference evidence="1 2" key="1">
    <citation type="journal article" date="2018" name="Nat. Genet.">
        <title>The Rosa genome provides new insights in the design of modern roses.</title>
        <authorList>
            <person name="Bendahmane M."/>
        </authorList>
    </citation>
    <scope>NUCLEOTIDE SEQUENCE [LARGE SCALE GENOMIC DNA]</scope>
    <source>
        <strain evidence="2">cv. Old Blush</strain>
    </source>
</reference>
<dbReference type="Proteomes" id="UP000238479">
    <property type="component" value="Chromosome 3"/>
</dbReference>
<keyword evidence="2" id="KW-1185">Reference proteome</keyword>
<dbReference type="PANTHER" id="PTHR42851">
    <property type="entry name" value="ALDOLASE-RELATED"/>
    <property type="match status" value="1"/>
</dbReference>
<dbReference type="AlphaFoldDB" id="A0A2P6RAU0"/>
<gene>
    <name evidence="1" type="ORF">RchiOBHm_Chr3g0469511</name>
</gene>
<dbReference type="Gramene" id="PRQ43534">
    <property type="protein sequence ID" value="PRQ43534"/>
    <property type="gene ID" value="RchiOBHm_Chr3g0469511"/>
</dbReference>
<dbReference type="Gene3D" id="2.30.30.140">
    <property type="match status" value="1"/>
</dbReference>
<protein>
    <submittedName>
        <fullName evidence="1">Putative non-specific serine/threonine protein kinase</fullName>
        <ecNumber evidence="1">2.7.11.1</ecNumber>
    </submittedName>
</protein>
<dbReference type="EC" id="2.7.11.1" evidence="1"/>
<proteinExistence type="predicted"/>
<organism evidence="1 2">
    <name type="scientific">Rosa chinensis</name>
    <name type="common">China rose</name>
    <dbReference type="NCBI Taxonomy" id="74649"/>
    <lineage>
        <taxon>Eukaryota</taxon>
        <taxon>Viridiplantae</taxon>
        <taxon>Streptophyta</taxon>
        <taxon>Embryophyta</taxon>
        <taxon>Tracheophyta</taxon>
        <taxon>Spermatophyta</taxon>
        <taxon>Magnoliopsida</taxon>
        <taxon>eudicotyledons</taxon>
        <taxon>Gunneridae</taxon>
        <taxon>Pentapetalae</taxon>
        <taxon>rosids</taxon>
        <taxon>fabids</taxon>
        <taxon>Rosales</taxon>
        <taxon>Rosaceae</taxon>
        <taxon>Rosoideae</taxon>
        <taxon>Rosoideae incertae sedis</taxon>
        <taxon>Rosa</taxon>
    </lineage>
</organism>
<comment type="caution">
    <text evidence="1">The sequence shown here is derived from an EMBL/GenBank/DDBJ whole genome shotgun (WGS) entry which is preliminary data.</text>
</comment>
<dbReference type="STRING" id="74649.A0A2P6RAU0"/>
<evidence type="ECO:0000313" key="2">
    <source>
        <dbReference type="Proteomes" id="UP000238479"/>
    </source>
</evidence>
<accession>A0A2P6RAU0</accession>
<dbReference type="PANTHER" id="PTHR42851:SF8">
    <property type="entry name" value="PWWP DOMAIN-CONTAINING PROTEIN"/>
    <property type="match status" value="1"/>
</dbReference>
<dbReference type="EMBL" id="PDCK01000041">
    <property type="protein sequence ID" value="PRQ43534.1"/>
    <property type="molecule type" value="Genomic_DNA"/>
</dbReference>
<dbReference type="InterPro" id="IPR053063">
    <property type="entry name" value="PWWP_domain_containing_PDP"/>
</dbReference>
<keyword evidence="1" id="KW-0808">Transferase</keyword>
<keyword evidence="1" id="KW-0418">Kinase</keyword>
<dbReference type="GO" id="GO:0004674">
    <property type="term" value="F:protein serine/threonine kinase activity"/>
    <property type="evidence" value="ECO:0007669"/>
    <property type="project" value="UniProtKB-KW"/>
</dbReference>
<dbReference type="SUPFAM" id="SSF63748">
    <property type="entry name" value="Tudor/PWWP/MBT"/>
    <property type="match status" value="1"/>
</dbReference>
<evidence type="ECO:0000313" key="1">
    <source>
        <dbReference type="EMBL" id="PRQ43534.1"/>
    </source>
</evidence>
<keyword evidence="1" id="KW-0723">Serine/threonine-protein kinase</keyword>
<sequence>MVEEFRVGKMVEDVRVEKMMVEDGRVDRMVKYDGVKEKVDEAKAFESSMMGEDDQDYDYDFCVGDIVWVKTKINTRWPARIHDPADASKYGGIESDQEDSASWISGQSKARIFIKAVEKALEEFGRRVKLNMTCACVLKEDRLSVHYAASKEGVLVSNRNSSELGEFSVTRFDSAKFLAHLKNLAHLFIV</sequence>
<name>A0A2P6RAU0_ROSCH</name>